<reference evidence="1" key="2">
    <citation type="submission" date="2013-05" db="EMBL/GenBank/DDBJ databases">
        <authorList>
            <person name="Carter J.-M."/>
            <person name="Baker S.C."/>
            <person name="Pink R."/>
            <person name="Carter D.R.F."/>
            <person name="Collins A."/>
            <person name="Tomlin J."/>
            <person name="Gibbs M."/>
            <person name="Breuker C.J."/>
        </authorList>
    </citation>
    <scope>NUCLEOTIDE SEQUENCE</scope>
    <source>
        <tissue evidence="1">Ovary</tissue>
    </source>
</reference>
<organism evidence="1">
    <name type="scientific">Pararge aegeria</name>
    <name type="common">speckled wood butterfly</name>
    <dbReference type="NCBI Taxonomy" id="116150"/>
    <lineage>
        <taxon>Eukaryota</taxon>
        <taxon>Metazoa</taxon>
        <taxon>Ecdysozoa</taxon>
        <taxon>Arthropoda</taxon>
        <taxon>Hexapoda</taxon>
        <taxon>Insecta</taxon>
        <taxon>Pterygota</taxon>
        <taxon>Neoptera</taxon>
        <taxon>Endopterygota</taxon>
        <taxon>Lepidoptera</taxon>
        <taxon>Glossata</taxon>
        <taxon>Ditrysia</taxon>
        <taxon>Papilionoidea</taxon>
        <taxon>Nymphalidae</taxon>
        <taxon>Satyrinae</taxon>
        <taxon>Satyrini</taxon>
        <taxon>Parargina</taxon>
        <taxon>Pararge</taxon>
    </lineage>
</organism>
<reference evidence="1" key="1">
    <citation type="journal article" date="2013" name="BMC Genomics">
        <title>Unscrambling butterfly oogenesis.</title>
        <authorList>
            <person name="Carter J.M."/>
            <person name="Baker S.C."/>
            <person name="Pink R."/>
            <person name="Carter D.R."/>
            <person name="Collins A."/>
            <person name="Tomlin J."/>
            <person name="Gibbs M."/>
            <person name="Breuker C.J."/>
        </authorList>
    </citation>
    <scope>NUCLEOTIDE SEQUENCE</scope>
    <source>
        <tissue evidence="1">Ovary</tissue>
    </source>
</reference>
<proteinExistence type="predicted"/>
<evidence type="ECO:0000313" key="1">
    <source>
        <dbReference type="EMBL" id="JAA78706.1"/>
    </source>
</evidence>
<dbReference type="AlphaFoldDB" id="S4NJ21"/>
<accession>S4NJ21</accession>
<sequence length="77" mass="9010">MFLSFCPRIRTRLNPAVIVSFPGIIGFQVLRIQTICMNDFASMGQLINRAKDILVFYSNMKFYRVLLQNKKDYSSLR</sequence>
<protein>
    <submittedName>
        <fullName evidence="1">Uncharacterized protein</fullName>
    </submittedName>
</protein>
<name>S4NJ21_9NEOP</name>
<dbReference type="EMBL" id="GAIX01013854">
    <property type="protein sequence ID" value="JAA78706.1"/>
    <property type="molecule type" value="Transcribed_RNA"/>
</dbReference>